<protein>
    <submittedName>
        <fullName evidence="2">Uncharacterized protein</fullName>
    </submittedName>
</protein>
<proteinExistence type="predicted"/>
<reference evidence="2" key="1">
    <citation type="journal article" date="2020" name="Fungal Divers.">
        <title>Resolving the Mortierellaceae phylogeny through synthesis of multi-gene phylogenetics and phylogenomics.</title>
        <authorList>
            <person name="Vandepol N."/>
            <person name="Liber J."/>
            <person name="Desiro A."/>
            <person name="Na H."/>
            <person name="Kennedy M."/>
            <person name="Barry K."/>
            <person name="Grigoriev I.V."/>
            <person name="Miller A.N."/>
            <person name="O'Donnell K."/>
            <person name="Stajich J.E."/>
            <person name="Bonito G."/>
        </authorList>
    </citation>
    <scope>NUCLEOTIDE SEQUENCE</scope>
    <source>
        <strain evidence="2">BC1065</strain>
    </source>
</reference>
<sequence>MSRLLTTLLSVVALTTIATCLPVRERSDLQTDVKTTMFGRGSMQDAPQTFPPTGCYNVNYEYYSGFKILTEGATCTVYKDNNCSQYHDSTQSELYWDSKAKTIACKMK</sequence>
<accession>A0A9P6UAY1</accession>
<gene>
    <name evidence="2" type="ORF">DFQ27_008984</name>
</gene>
<dbReference type="EMBL" id="JAAAJB010000079">
    <property type="protein sequence ID" value="KAG0267203.1"/>
    <property type="molecule type" value="Genomic_DNA"/>
</dbReference>
<evidence type="ECO:0000256" key="1">
    <source>
        <dbReference type="SAM" id="SignalP"/>
    </source>
</evidence>
<evidence type="ECO:0000313" key="3">
    <source>
        <dbReference type="Proteomes" id="UP000807716"/>
    </source>
</evidence>
<keyword evidence="3" id="KW-1185">Reference proteome</keyword>
<organism evidence="2 3">
    <name type="scientific">Actinomortierella ambigua</name>
    <dbReference type="NCBI Taxonomy" id="1343610"/>
    <lineage>
        <taxon>Eukaryota</taxon>
        <taxon>Fungi</taxon>
        <taxon>Fungi incertae sedis</taxon>
        <taxon>Mucoromycota</taxon>
        <taxon>Mortierellomycotina</taxon>
        <taxon>Mortierellomycetes</taxon>
        <taxon>Mortierellales</taxon>
        <taxon>Mortierellaceae</taxon>
        <taxon>Actinomortierella</taxon>
    </lineage>
</organism>
<feature type="chain" id="PRO_5040379663" evidence="1">
    <location>
        <begin position="21"/>
        <end position="108"/>
    </location>
</feature>
<name>A0A9P6UAY1_9FUNG</name>
<keyword evidence="1" id="KW-0732">Signal</keyword>
<comment type="caution">
    <text evidence="2">The sequence shown here is derived from an EMBL/GenBank/DDBJ whole genome shotgun (WGS) entry which is preliminary data.</text>
</comment>
<feature type="signal peptide" evidence="1">
    <location>
        <begin position="1"/>
        <end position="20"/>
    </location>
</feature>
<dbReference type="AlphaFoldDB" id="A0A9P6UAY1"/>
<dbReference type="Proteomes" id="UP000807716">
    <property type="component" value="Unassembled WGS sequence"/>
</dbReference>
<evidence type="ECO:0000313" key="2">
    <source>
        <dbReference type="EMBL" id="KAG0267203.1"/>
    </source>
</evidence>